<dbReference type="Pfam" id="PF12864">
    <property type="entry name" value="DUF3822"/>
    <property type="match status" value="1"/>
</dbReference>
<dbReference type="Proteomes" id="UP000275719">
    <property type="component" value="Unassembled WGS sequence"/>
</dbReference>
<organism evidence="1 2">
    <name type="scientific">Paenimyroides tangerinum</name>
    <dbReference type="NCBI Taxonomy" id="2488728"/>
    <lineage>
        <taxon>Bacteria</taxon>
        <taxon>Pseudomonadati</taxon>
        <taxon>Bacteroidota</taxon>
        <taxon>Flavobacteriia</taxon>
        <taxon>Flavobacteriales</taxon>
        <taxon>Flavobacteriaceae</taxon>
        <taxon>Paenimyroides</taxon>
    </lineage>
</organism>
<dbReference type="EMBL" id="RQVQ01000018">
    <property type="protein sequence ID" value="RRJ90312.1"/>
    <property type="molecule type" value="Genomic_DNA"/>
</dbReference>
<evidence type="ECO:0000313" key="1">
    <source>
        <dbReference type="EMBL" id="RRJ90312.1"/>
    </source>
</evidence>
<evidence type="ECO:0000313" key="2">
    <source>
        <dbReference type="Proteomes" id="UP000275719"/>
    </source>
</evidence>
<dbReference type="Gene3D" id="3.30.420.250">
    <property type="match status" value="1"/>
</dbReference>
<gene>
    <name evidence="1" type="ORF">EG240_09400</name>
</gene>
<proteinExistence type="predicted"/>
<dbReference type="AlphaFoldDB" id="A0A3P3W5E1"/>
<dbReference type="OrthoDB" id="658622at2"/>
<dbReference type="InterPro" id="IPR024213">
    <property type="entry name" value="DUF3822"/>
</dbReference>
<reference evidence="1 2" key="1">
    <citation type="submission" date="2018-11" db="EMBL/GenBank/DDBJ databases">
        <title>Flavobacterium sp. nov., YIM 102701-2 draft genome.</title>
        <authorList>
            <person name="Li G."/>
            <person name="Jiang Y."/>
        </authorList>
    </citation>
    <scope>NUCLEOTIDE SEQUENCE [LARGE SCALE GENOMIC DNA]</scope>
    <source>
        <strain evidence="1 2">YIM 102701-2</strain>
    </source>
</reference>
<name>A0A3P3W5E1_9FLAO</name>
<protein>
    <submittedName>
        <fullName evidence="1">DUF3822 family protein</fullName>
    </submittedName>
</protein>
<dbReference type="Gene3D" id="3.30.420.260">
    <property type="match status" value="1"/>
</dbReference>
<comment type="caution">
    <text evidence="1">The sequence shown here is derived from an EMBL/GenBank/DDBJ whole genome shotgun (WGS) entry which is preliminary data.</text>
</comment>
<dbReference type="CDD" id="cd24013">
    <property type="entry name" value="ASKHA_ATPase_BT3980-like"/>
    <property type="match status" value="1"/>
</dbReference>
<sequence>MTNTKYNKLIIQVSLQNFTFCVKNQVTDEITYFKSLPINSLASLENQLETIFNQNEMLHITYDDVLVLHDNNLNTFVPDAYFDEQNLGSYLQYNTKVFATDFFTHDDLELQKMKNVYVPYVAYNNFFIDQFGEFTYKHINTTLVEFALNETKNQEDVIVHAHISKDLFELVISQKGNLLLFNSFEIQTPEDFIYYILFSYEQLKLNPEKTPIQLFGTIEKNDSYFDIVYNYIRNVNICDAKVKTISFDNQTNDLQNHFILIHS</sequence>
<keyword evidence="2" id="KW-1185">Reference proteome</keyword>
<accession>A0A3P3W5E1</accession>
<dbReference type="RefSeq" id="WP_125019140.1">
    <property type="nucleotide sequence ID" value="NZ_RQVQ01000018.1"/>
</dbReference>